<evidence type="ECO:0000313" key="3">
    <source>
        <dbReference type="Proteomes" id="UP000037997"/>
    </source>
</evidence>
<feature type="transmembrane region" description="Helical" evidence="1">
    <location>
        <begin position="20"/>
        <end position="38"/>
    </location>
</feature>
<evidence type="ECO:0000256" key="1">
    <source>
        <dbReference type="SAM" id="Phobius"/>
    </source>
</evidence>
<name>A0A0N1EHU7_9HELI</name>
<comment type="caution">
    <text evidence="2">The sequence shown here is derived from an EMBL/GenBank/DDBJ whole genome shotgun (WGS) entry which is preliminary data.</text>
</comment>
<accession>A0A0N1EHU7</accession>
<dbReference type="InterPro" id="IPR007973">
    <property type="entry name" value="Pilus_assembly_TraE"/>
</dbReference>
<dbReference type="OrthoDB" id="5362036at2"/>
<dbReference type="RefSeq" id="WP_054198181.1">
    <property type="nucleotide sequence ID" value="NZ_CAKNFV010000014.1"/>
</dbReference>
<dbReference type="AlphaFoldDB" id="A0A0N1EHU7"/>
<keyword evidence="1" id="KW-1133">Transmembrane helix</keyword>
<reference evidence="2 3" key="1">
    <citation type="submission" date="2014-06" db="EMBL/GenBank/DDBJ databases">
        <title>Helicobacter pullorum isolates in fresh chicken meat - phenotypic and genotypic features.</title>
        <authorList>
            <person name="Borges V."/>
            <person name="Santos A."/>
            <person name="Correia C.B."/>
            <person name="Saraiva M."/>
            <person name="Menard A."/>
            <person name="Vieira L."/>
            <person name="Sampaio D.A."/>
            <person name="Gomes J.P."/>
            <person name="Oleastro M."/>
        </authorList>
    </citation>
    <scope>NUCLEOTIDE SEQUENCE [LARGE SCALE GENOMIC DNA]</scope>
    <source>
        <strain evidence="2 3">229334/12</strain>
    </source>
</reference>
<protein>
    <submittedName>
        <fullName evidence="2">Conjugal transfer protein TraE</fullName>
    </submittedName>
</protein>
<dbReference type="PATRIC" id="fig|35818.11.peg.1589"/>
<keyword evidence="1" id="KW-0472">Membrane</keyword>
<proteinExistence type="predicted"/>
<dbReference type="EMBL" id="JNOC01000042">
    <property type="protein sequence ID" value="KPH55492.1"/>
    <property type="molecule type" value="Genomic_DNA"/>
</dbReference>
<gene>
    <name evidence="2" type="ORF">HPU229334_08045</name>
</gene>
<dbReference type="Proteomes" id="UP000037997">
    <property type="component" value="Unassembled WGS sequence"/>
</dbReference>
<sequence>MFQKFYKNNLDKYIFENITFRFITTILILLIVYLVWVLSTRINAQKVVFMPPKVITQEMWVTGSEVSKSYLEEMGQFVAFNLLNITKHNANSNIDNIMPLIEAQYYNQVKGELIAQTEYIINNSISRTFFVSLIDANTKGKIVVDGVIKDIVGDKVVTSKNTLVNIGYKIAQGRFWINSIEVTEKK</sequence>
<dbReference type="Pfam" id="PF05309">
    <property type="entry name" value="TraE"/>
    <property type="match status" value="1"/>
</dbReference>
<evidence type="ECO:0000313" key="2">
    <source>
        <dbReference type="EMBL" id="KPH55492.1"/>
    </source>
</evidence>
<keyword evidence="1" id="KW-0812">Transmembrane</keyword>
<organism evidence="2 3">
    <name type="scientific">Helicobacter pullorum</name>
    <dbReference type="NCBI Taxonomy" id="35818"/>
    <lineage>
        <taxon>Bacteria</taxon>
        <taxon>Pseudomonadati</taxon>
        <taxon>Campylobacterota</taxon>
        <taxon>Epsilonproteobacteria</taxon>
        <taxon>Campylobacterales</taxon>
        <taxon>Helicobacteraceae</taxon>
        <taxon>Helicobacter</taxon>
    </lineage>
</organism>